<accession>A0A517RPI4</accession>
<protein>
    <submittedName>
        <fullName evidence="2">Thiol-disulfide oxidoreductase ResA</fullName>
    </submittedName>
</protein>
<dbReference type="Pfam" id="PF00578">
    <property type="entry name" value="AhpC-TSA"/>
    <property type="match status" value="1"/>
</dbReference>
<gene>
    <name evidence="2" type="primary">resA_9</name>
    <name evidence="2" type="ORF">Pan241w_59240</name>
</gene>
<dbReference type="PANTHER" id="PTHR42852:SF13">
    <property type="entry name" value="PROTEIN DIPZ"/>
    <property type="match status" value="1"/>
</dbReference>
<dbReference type="InterPro" id="IPR000866">
    <property type="entry name" value="AhpC/TSA"/>
</dbReference>
<dbReference type="AlphaFoldDB" id="A0A517RPI4"/>
<evidence type="ECO:0000259" key="1">
    <source>
        <dbReference type="PROSITE" id="PS51352"/>
    </source>
</evidence>
<sequence length="188" mass="20807">MANQSMKKDFLLALALVVAGAILFTVLFGFRLQSLPQVESSNRAQLKVGELAPPIQAAGWVNGDPVQDQDLEGKVIVVDAWATWCWPCRQQAPHIVKTYQKFKDQDVAFIGLTSDGEDLLPEIRQWLEETGITWPNGYGAIESLIAFKADTIPQVWVIGTDGRVVWNVDSEPTESLEQGISRALEQAK</sequence>
<dbReference type="InterPro" id="IPR050553">
    <property type="entry name" value="Thioredoxin_ResA/DsbE_sf"/>
</dbReference>
<evidence type="ECO:0000313" key="2">
    <source>
        <dbReference type="EMBL" id="QDT45796.1"/>
    </source>
</evidence>
<dbReference type="RefSeq" id="WP_145222762.1">
    <property type="nucleotide sequence ID" value="NZ_CP036269.1"/>
</dbReference>
<name>A0A517RPI4_9PLAN</name>
<keyword evidence="3" id="KW-1185">Reference proteome</keyword>
<dbReference type="GO" id="GO:0016209">
    <property type="term" value="F:antioxidant activity"/>
    <property type="evidence" value="ECO:0007669"/>
    <property type="project" value="InterPro"/>
</dbReference>
<reference evidence="2 3" key="1">
    <citation type="submission" date="2019-02" db="EMBL/GenBank/DDBJ databases">
        <title>Deep-cultivation of Planctomycetes and their phenomic and genomic characterization uncovers novel biology.</title>
        <authorList>
            <person name="Wiegand S."/>
            <person name="Jogler M."/>
            <person name="Boedeker C."/>
            <person name="Pinto D."/>
            <person name="Vollmers J."/>
            <person name="Rivas-Marin E."/>
            <person name="Kohn T."/>
            <person name="Peeters S.H."/>
            <person name="Heuer A."/>
            <person name="Rast P."/>
            <person name="Oberbeckmann S."/>
            <person name="Bunk B."/>
            <person name="Jeske O."/>
            <person name="Meyerdierks A."/>
            <person name="Storesund J.E."/>
            <person name="Kallscheuer N."/>
            <person name="Luecker S."/>
            <person name="Lage O.M."/>
            <person name="Pohl T."/>
            <person name="Merkel B.J."/>
            <person name="Hornburger P."/>
            <person name="Mueller R.-W."/>
            <person name="Bruemmer F."/>
            <person name="Labrenz M."/>
            <person name="Spormann A.M."/>
            <person name="Op den Camp H."/>
            <person name="Overmann J."/>
            <person name="Amann R."/>
            <person name="Jetten M.S.M."/>
            <person name="Mascher T."/>
            <person name="Medema M.H."/>
            <person name="Devos D.P."/>
            <person name="Kaster A.-K."/>
            <person name="Ovreas L."/>
            <person name="Rohde M."/>
            <person name="Galperin M.Y."/>
            <person name="Jogler C."/>
        </authorList>
    </citation>
    <scope>NUCLEOTIDE SEQUENCE [LARGE SCALE GENOMIC DNA]</scope>
    <source>
        <strain evidence="2 3">Pan241w</strain>
    </source>
</reference>
<dbReference type="CDD" id="cd02966">
    <property type="entry name" value="TlpA_like_family"/>
    <property type="match status" value="1"/>
</dbReference>
<evidence type="ECO:0000313" key="3">
    <source>
        <dbReference type="Proteomes" id="UP000317171"/>
    </source>
</evidence>
<dbReference type="InterPro" id="IPR013766">
    <property type="entry name" value="Thioredoxin_domain"/>
</dbReference>
<dbReference type="GO" id="GO:0016491">
    <property type="term" value="F:oxidoreductase activity"/>
    <property type="evidence" value="ECO:0007669"/>
    <property type="project" value="InterPro"/>
</dbReference>
<dbReference type="Proteomes" id="UP000317171">
    <property type="component" value="Chromosome"/>
</dbReference>
<dbReference type="SUPFAM" id="SSF52833">
    <property type="entry name" value="Thioredoxin-like"/>
    <property type="match status" value="1"/>
</dbReference>
<dbReference type="PROSITE" id="PS51352">
    <property type="entry name" value="THIOREDOXIN_2"/>
    <property type="match status" value="1"/>
</dbReference>
<organism evidence="2 3">
    <name type="scientific">Gimesia alba</name>
    <dbReference type="NCBI Taxonomy" id="2527973"/>
    <lineage>
        <taxon>Bacteria</taxon>
        <taxon>Pseudomonadati</taxon>
        <taxon>Planctomycetota</taxon>
        <taxon>Planctomycetia</taxon>
        <taxon>Planctomycetales</taxon>
        <taxon>Planctomycetaceae</taxon>
        <taxon>Gimesia</taxon>
    </lineage>
</organism>
<dbReference type="KEGG" id="gaz:Pan241w_59240"/>
<dbReference type="InterPro" id="IPR036249">
    <property type="entry name" value="Thioredoxin-like_sf"/>
</dbReference>
<dbReference type="PANTHER" id="PTHR42852">
    <property type="entry name" value="THIOL:DISULFIDE INTERCHANGE PROTEIN DSBE"/>
    <property type="match status" value="1"/>
</dbReference>
<dbReference type="OrthoDB" id="288837at2"/>
<feature type="domain" description="Thioredoxin" evidence="1">
    <location>
        <begin position="46"/>
        <end position="188"/>
    </location>
</feature>
<dbReference type="EMBL" id="CP036269">
    <property type="protein sequence ID" value="QDT45796.1"/>
    <property type="molecule type" value="Genomic_DNA"/>
</dbReference>
<proteinExistence type="predicted"/>
<dbReference type="Gene3D" id="3.40.30.10">
    <property type="entry name" value="Glutaredoxin"/>
    <property type="match status" value="1"/>
</dbReference>